<evidence type="ECO:0000313" key="3">
    <source>
        <dbReference type="Proteomes" id="UP000838324"/>
    </source>
</evidence>
<keyword evidence="1" id="KW-0812">Transmembrane</keyword>
<name>A0ABN8FXU9_9BACL</name>
<organism evidence="2 3">
    <name type="scientific">Paenibacillus auburnensis</name>
    <dbReference type="NCBI Taxonomy" id="2905649"/>
    <lineage>
        <taxon>Bacteria</taxon>
        <taxon>Bacillati</taxon>
        <taxon>Bacillota</taxon>
        <taxon>Bacilli</taxon>
        <taxon>Bacillales</taxon>
        <taxon>Paenibacillaceae</taxon>
        <taxon>Paenibacillus</taxon>
    </lineage>
</organism>
<feature type="transmembrane region" description="Helical" evidence="1">
    <location>
        <begin position="40"/>
        <end position="60"/>
    </location>
</feature>
<keyword evidence="3" id="KW-1185">Reference proteome</keyword>
<evidence type="ECO:0000256" key="1">
    <source>
        <dbReference type="SAM" id="Phobius"/>
    </source>
</evidence>
<keyword evidence="1" id="KW-1133">Transmembrane helix</keyword>
<dbReference type="RefSeq" id="WP_236331981.1">
    <property type="nucleotide sequence ID" value="NZ_CAKMMG010000001.1"/>
</dbReference>
<evidence type="ECO:0000313" key="2">
    <source>
        <dbReference type="EMBL" id="CAH1194665.1"/>
    </source>
</evidence>
<proteinExistence type="predicted"/>
<accession>A0ABN8FXU9</accession>
<comment type="caution">
    <text evidence="2">The sequence shown here is derived from an EMBL/GenBank/DDBJ whole genome shotgun (WGS) entry which is preliminary data.</text>
</comment>
<gene>
    <name evidence="2" type="ORF">PAECIP111892_01792</name>
</gene>
<protein>
    <submittedName>
        <fullName evidence="2">Uncharacterized protein</fullName>
    </submittedName>
</protein>
<dbReference type="Proteomes" id="UP000838324">
    <property type="component" value="Unassembled WGS sequence"/>
</dbReference>
<dbReference type="EMBL" id="CAKMMG010000001">
    <property type="protein sequence ID" value="CAH1194665.1"/>
    <property type="molecule type" value="Genomic_DNA"/>
</dbReference>
<keyword evidence="1" id="KW-0472">Membrane</keyword>
<sequence>MITYGLIGIISIGSVLVEKRCRMAGNTNGALAARRFGRMFLLAAGGLIAIEYVRAMLALLG</sequence>
<reference evidence="2" key="1">
    <citation type="submission" date="2022-01" db="EMBL/GenBank/DDBJ databases">
        <authorList>
            <person name="Criscuolo A."/>
        </authorList>
    </citation>
    <scope>NUCLEOTIDE SEQUENCE</scope>
    <source>
        <strain evidence="2">CIP111892</strain>
    </source>
</reference>